<keyword evidence="3" id="KW-1185">Reference proteome</keyword>
<evidence type="ECO:0000313" key="3">
    <source>
        <dbReference type="Proteomes" id="UP000827092"/>
    </source>
</evidence>
<proteinExistence type="predicted"/>
<sequence>MSLLKPSSSWFLRPPHFEHQPIRKKNVPPIVPSTPRVLLPEEEYSIRNLCPLTLNHLLPDLRLTTKEFLEDAMVDFDSDLRRKFEKHLEDSHKIMSGSSSDIEEGIKEDINDNKIENDLSSVESKKRYSNRVVLNPSKVNYPQEKMKMLLPDMQLNNKRSSSPILTKNFCTGCINRGMSGDDRYNKNKLQYNQNKKVYSKDVDYGNFLPPMLSKETFLSEKKSNFDRNILCDFQIENMDYYEKEGKYLEDRQRTNFENKSSTFYNPSNNVIRSSPPSSLPAANRRQSLANRSRSMSPDKFRSLDPGFSPYMLELARLQKERLRIEERMMLRRRQVMELERLRPPLDRW</sequence>
<feature type="region of interest" description="Disordered" evidence="1">
    <location>
        <begin position="258"/>
        <end position="302"/>
    </location>
</feature>
<gene>
    <name evidence="2" type="ORF">JTE90_024574</name>
</gene>
<reference evidence="2 3" key="1">
    <citation type="journal article" date="2022" name="Nat. Ecol. Evol.">
        <title>A masculinizing supergene underlies an exaggerated male reproductive morph in a spider.</title>
        <authorList>
            <person name="Hendrickx F."/>
            <person name="De Corte Z."/>
            <person name="Sonet G."/>
            <person name="Van Belleghem S.M."/>
            <person name="Kostlbacher S."/>
            <person name="Vangestel C."/>
        </authorList>
    </citation>
    <scope>NUCLEOTIDE SEQUENCE [LARGE SCALE GENOMIC DNA]</scope>
    <source>
        <strain evidence="2">W744_W776</strain>
    </source>
</reference>
<comment type="caution">
    <text evidence="2">The sequence shown here is derived from an EMBL/GenBank/DDBJ whole genome shotgun (WGS) entry which is preliminary data.</text>
</comment>
<dbReference type="AlphaFoldDB" id="A0AAV6VDZ5"/>
<evidence type="ECO:0000313" key="2">
    <source>
        <dbReference type="EMBL" id="KAG8194244.1"/>
    </source>
</evidence>
<organism evidence="2 3">
    <name type="scientific">Oedothorax gibbosus</name>
    <dbReference type="NCBI Taxonomy" id="931172"/>
    <lineage>
        <taxon>Eukaryota</taxon>
        <taxon>Metazoa</taxon>
        <taxon>Ecdysozoa</taxon>
        <taxon>Arthropoda</taxon>
        <taxon>Chelicerata</taxon>
        <taxon>Arachnida</taxon>
        <taxon>Araneae</taxon>
        <taxon>Araneomorphae</taxon>
        <taxon>Entelegynae</taxon>
        <taxon>Araneoidea</taxon>
        <taxon>Linyphiidae</taxon>
        <taxon>Erigoninae</taxon>
        <taxon>Oedothorax</taxon>
    </lineage>
</organism>
<evidence type="ECO:0000256" key="1">
    <source>
        <dbReference type="SAM" id="MobiDB-lite"/>
    </source>
</evidence>
<protein>
    <submittedName>
        <fullName evidence="2">Uncharacterized protein</fullName>
    </submittedName>
</protein>
<name>A0AAV6VDZ5_9ARAC</name>
<dbReference type="Proteomes" id="UP000827092">
    <property type="component" value="Unassembled WGS sequence"/>
</dbReference>
<dbReference type="EMBL" id="JAFNEN010000106">
    <property type="protein sequence ID" value="KAG8194244.1"/>
    <property type="molecule type" value="Genomic_DNA"/>
</dbReference>
<feature type="compositionally biased region" description="Polar residues" evidence="1">
    <location>
        <begin position="284"/>
        <end position="295"/>
    </location>
</feature>
<accession>A0AAV6VDZ5</accession>
<feature type="compositionally biased region" description="Polar residues" evidence="1">
    <location>
        <begin position="258"/>
        <end position="276"/>
    </location>
</feature>